<dbReference type="InterPro" id="IPR013786">
    <property type="entry name" value="AcylCoA_DH/ox_N"/>
</dbReference>
<dbReference type="GO" id="GO:0006552">
    <property type="term" value="P:L-leucine catabolic process"/>
    <property type="evidence" value="ECO:0007669"/>
    <property type="project" value="TreeGrafter"/>
</dbReference>
<proteinExistence type="predicted"/>
<protein>
    <submittedName>
        <fullName evidence="5">SfnB family sulfur acquisition oxidoreductase</fullName>
    </submittedName>
</protein>
<evidence type="ECO:0000313" key="5">
    <source>
        <dbReference type="EMBL" id="VVE54875.1"/>
    </source>
</evidence>
<keyword evidence="1" id="KW-0560">Oxidoreductase</keyword>
<dbReference type="NCBIfam" id="TIGR04022">
    <property type="entry name" value="sulfur_SfnB"/>
    <property type="match status" value="1"/>
</dbReference>
<dbReference type="PIRSF" id="PIRSF016578">
    <property type="entry name" value="HsaA"/>
    <property type="match status" value="1"/>
</dbReference>
<dbReference type="GO" id="GO:0008470">
    <property type="term" value="F:3-methylbutanoyl-CoA dehydrogenase activity"/>
    <property type="evidence" value="ECO:0007669"/>
    <property type="project" value="TreeGrafter"/>
</dbReference>
<dbReference type="EMBL" id="CABPSB010000030">
    <property type="protein sequence ID" value="VVE54875.1"/>
    <property type="molecule type" value="Genomic_DNA"/>
</dbReference>
<dbReference type="SUPFAM" id="SSF56645">
    <property type="entry name" value="Acyl-CoA dehydrogenase NM domain-like"/>
    <property type="match status" value="1"/>
</dbReference>
<keyword evidence="6" id="KW-1185">Reference proteome</keyword>
<dbReference type="GO" id="GO:0050660">
    <property type="term" value="F:flavin adenine dinucleotide binding"/>
    <property type="evidence" value="ECO:0007669"/>
    <property type="project" value="InterPro"/>
</dbReference>
<feature type="region of interest" description="Disordered" evidence="2">
    <location>
        <begin position="1"/>
        <end position="53"/>
    </location>
</feature>
<dbReference type="InterPro" id="IPR009100">
    <property type="entry name" value="AcylCoA_DH/oxidase_NM_dom_sf"/>
</dbReference>
<name>A0A5E4Z2V9_9BURK</name>
<evidence type="ECO:0000256" key="1">
    <source>
        <dbReference type="ARBA" id="ARBA00023002"/>
    </source>
</evidence>
<gene>
    <name evidence="5" type="ORF">PAN31108_04965</name>
</gene>
<evidence type="ECO:0000259" key="3">
    <source>
        <dbReference type="Pfam" id="PF02771"/>
    </source>
</evidence>
<dbReference type="SUPFAM" id="SSF47203">
    <property type="entry name" value="Acyl-CoA dehydrogenase C-terminal domain-like"/>
    <property type="match status" value="1"/>
</dbReference>
<evidence type="ECO:0000313" key="6">
    <source>
        <dbReference type="Proteomes" id="UP000406256"/>
    </source>
</evidence>
<dbReference type="InterPro" id="IPR036250">
    <property type="entry name" value="AcylCo_DH-like_C"/>
</dbReference>
<feature type="domain" description="Acyl-CoA dehydrogenase C-terminal" evidence="4">
    <location>
        <begin position="286"/>
        <end position="419"/>
    </location>
</feature>
<evidence type="ECO:0000256" key="2">
    <source>
        <dbReference type="SAM" id="MobiDB-lite"/>
    </source>
</evidence>
<dbReference type="InterPro" id="IPR013107">
    <property type="entry name" value="Acyl-CoA_DH_C"/>
</dbReference>
<dbReference type="InterPro" id="IPR046373">
    <property type="entry name" value="Acyl-CoA_Oxase/DH_mid-dom_sf"/>
</dbReference>
<dbReference type="InterPro" id="IPR037069">
    <property type="entry name" value="AcylCoA_DH/ox_N_sf"/>
</dbReference>
<feature type="domain" description="Acyl-CoA dehydrogenase/oxidase N-terminal" evidence="3">
    <location>
        <begin position="62"/>
        <end position="162"/>
    </location>
</feature>
<dbReference type="Gene3D" id="1.10.540.10">
    <property type="entry name" value="Acyl-CoA dehydrogenase/oxidase, N-terminal domain"/>
    <property type="match status" value="1"/>
</dbReference>
<reference evidence="5 6" key="1">
    <citation type="submission" date="2019-08" db="EMBL/GenBank/DDBJ databases">
        <authorList>
            <person name="Peeters C."/>
        </authorList>
    </citation>
    <scope>NUCLEOTIDE SEQUENCE [LARGE SCALE GENOMIC DNA]</scope>
    <source>
        <strain evidence="5 6">LMG 31108</strain>
    </source>
</reference>
<dbReference type="PANTHER" id="PTHR43884">
    <property type="entry name" value="ACYL-COA DEHYDROGENASE"/>
    <property type="match status" value="1"/>
</dbReference>
<dbReference type="InterPro" id="IPR023922">
    <property type="entry name" value="S04_starv_induced_SfnB"/>
</dbReference>
<accession>A0A5E4Z2V9</accession>
<dbReference type="Gene3D" id="2.40.110.10">
    <property type="entry name" value="Butyryl-CoA Dehydrogenase, subunit A, domain 2"/>
    <property type="match status" value="1"/>
</dbReference>
<evidence type="ECO:0000259" key="4">
    <source>
        <dbReference type="Pfam" id="PF08028"/>
    </source>
</evidence>
<dbReference type="Gene3D" id="1.20.140.10">
    <property type="entry name" value="Butyryl-CoA Dehydrogenase, subunit A, domain 3"/>
    <property type="match status" value="1"/>
</dbReference>
<dbReference type="OrthoDB" id="571684at2"/>
<dbReference type="AlphaFoldDB" id="A0A5E4Z2V9"/>
<sequence length="444" mass="48357">MTHPDATISRSAHSSHSPHSAPNPAVSADHTGPAAPPRTLNRLPLPPSPPHRITSEAEALTIAQTLADTFRASAAERDSERRLPWDEIEQYTASGLWAITIPRQYGGLGASYVTLAQLFVTICAADPSLGQIPQNHFAVLQNLSDMGDEAQRQRWFADVLGGQRIGNAGPERKSKAARLDSPTAQLTRDANGTLRVSGTRYYSTGSAFAHWIPFRAVDEEGRPVQVWARRDAPGVTVFDDWDAFGQRTTASGGVIFENVAVEDRDVVPVWRFGQIPTLSGPVSQLIQASIDAGIAQGALRDALDFVRDKSRPWIDAGVRQASDDPYIIHEIGQLQIEVDAAHAVLLEAAQYLDTLALGPIDESICASASVAVAEAKILTTEAALNAGEHLFALAGSASSRARYNLDRHWRNARVHTLHDPVRWKYHLLGNYVLNGALPKRHQWN</sequence>
<feature type="compositionally biased region" description="Low complexity" evidence="2">
    <location>
        <begin position="9"/>
        <end position="28"/>
    </location>
</feature>
<organism evidence="5 6">
    <name type="scientific">Pandoraea anhela</name>
    <dbReference type="NCBI Taxonomy" id="2508295"/>
    <lineage>
        <taxon>Bacteria</taxon>
        <taxon>Pseudomonadati</taxon>
        <taxon>Pseudomonadota</taxon>
        <taxon>Betaproteobacteria</taxon>
        <taxon>Burkholderiales</taxon>
        <taxon>Burkholderiaceae</taxon>
        <taxon>Pandoraea</taxon>
    </lineage>
</organism>
<dbReference type="Proteomes" id="UP000406256">
    <property type="component" value="Unassembled WGS sequence"/>
</dbReference>
<dbReference type="PANTHER" id="PTHR43884:SF12">
    <property type="entry name" value="ISOVALERYL-COA DEHYDROGENASE, MITOCHONDRIAL-RELATED"/>
    <property type="match status" value="1"/>
</dbReference>
<dbReference type="Pfam" id="PF08028">
    <property type="entry name" value="Acyl-CoA_dh_2"/>
    <property type="match status" value="1"/>
</dbReference>
<dbReference type="Pfam" id="PF02771">
    <property type="entry name" value="Acyl-CoA_dh_N"/>
    <property type="match status" value="1"/>
</dbReference>